<dbReference type="SUPFAM" id="SSF56219">
    <property type="entry name" value="DNase I-like"/>
    <property type="match status" value="1"/>
</dbReference>
<dbReference type="InterPro" id="IPR000477">
    <property type="entry name" value="RT_dom"/>
</dbReference>
<evidence type="ECO:0000259" key="1">
    <source>
        <dbReference type="PROSITE" id="PS50878"/>
    </source>
</evidence>
<dbReference type="CDD" id="cd01650">
    <property type="entry name" value="RT_nLTR_like"/>
    <property type="match status" value="1"/>
</dbReference>
<dbReference type="GO" id="GO:0071897">
    <property type="term" value="P:DNA biosynthetic process"/>
    <property type="evidence" value="ECO:0007669"/>
    <property type="project" value="UniProtKB-ARBA"/>
</dbReference>
<dbReference type="Gene3D" id="3.60.10.10">
    <property type="entry name" value="Endonuclease/exonuclease/phosphatase"/>
    <property type="match status" value="1"/>
</dbReference>
<sequence>MKKNDGEDHEHRVAYADDIVALVARSTRIEIIERTERHLLDLIQWAGRYGLKFSSAKSMGMPLKGGLAPGFYIQFGEDRIKTVDSVNYLGIVIDQDLKYKTQIDSVIHKQTTEFSRLRCAIGPRGENNIDLTLTTKDIADILQDWEVRAGDINSDHRLIQFKIGKGDSYRNIKCKKRFITDNADWDLFNLELAKQVNIHNTALYEEALEDRTELLMQAITKSAERSIPMRSIRYIQKPPWWTKEIEDQRRIMRRSYRAIQEATQNEKIERRKDYNQERNTFVKLLRTEKKKSWRRFAGEIRDDKWGRCFRWIKKGSQNHEAPSVIKKNDGQHTKTLRETLKKERLQHKPASLEEVKNAIWRMSTRKSPGGDGIDATILRKEWPIIKDIVTRLFNDLIAYGYFPRLWRMAEVVTILKSKEKPREDPKSFRPVSLLPVLGKALEHLVCERLRDEISDNLAPNQHGFTKNKSMLTAIKEVKNWTDSRREKHVLVFLDISGAFDNVRWAPLIEDMTNLGATLATINMTKSYLVDRVAKITSNQTEVETKLTKGCPQGSGFGPSLWNIAVNQILNTDKEDTHRVAYADDIAVLISGNTRKELYSKTEEYLKDLMDWSSRYGLQFSPTKSMAMALKGGLQPGHHIKFGDARIKTVERTKYLGITIDGDFKFKSQIQNIVKKQTAEFSRVRSMTGRDWGADYNSALLLYKVIYIPRVTYAASIWMTDWGKTDRQHLSKGQRIPLLAVSGAYRTAPTEGLQIIAGLLPLDLQILWEGTKQETKSGALTQQDQEDLRDNILDIWQNRWDGSTKARWTHKIIPDVRIRLSIPLEIDHYITQYLTGHGNFAHKLHLLGLKDSPDCNCGQGQDDAEHAIYSCGRWSEQRGKLKKAVEDEGEQWPCDPNTLIKTRKIYSAFRKFAKDTLVHKHQEEFPRAD</sequence>
<feature type="domain" description="Reverse transcriptase" evidence="1">
    <location>
        <begin position="1"/>
        <end position="93"/>
    </location>
</feature>
<dbReference type="PANTHER" id="PTHR19446">
    <property type="entry name" value="REVERSE TRANSCRIPTASES"/>
    <property type="match status" value="1"/>
</dbReference>
<reference evidence="2 3" key="1">
    <citation type="submission" date="2019-08" db="EMBL/GenBank/DDBJ databases">
        <title>Whole genome of Aphis craccivora.</title>
        <authorList>
            <person name="Voronova N.V."/>
            <person name="Shulinski R.S."/>
            <person name="Bandarenka Y.V."/>
            <person name="Zhorov D.G."/>
            <person name="Warner D."/>
        </authorList>
    </citation>
    <scope>NUCLEOTIDE SEQUENCE [LARGE SCALE GENOMIC DNA]</scope>
    <source>
        <strain evidence="2">180601</strain>
        <tissue evidence="2">Whole Body</tissue>
    </source>
</reference>
<feature type="domain" description="Reverse transcriptase" evidence="1">
    <location>
        <begin position="395"/>
        <end position="659"/>
    </location>
</feature>
<name>A0A6G0Y4J5_APHCR</name>
<dbReference type="Pfam" id="PF00078">
    <property type="entry name" value="RVT_1"/>
    <property type="match status" value="1"/>
</dbReference>
<gene>
    <name evidence="2" type="ORF">FWK35_00027253</name>
</gene>
<accession>A0A6G0Y4J5</accession>
<proteinExistence type="predicted"/>
<organism evidence="2 3">
    <name type="scientific">Aphis craccivora</name>
    <name type="common">Cowpea aphid</name>
    <dbReference type="NCBI Taxonomy" id="307492"/>
    <lineage>
        <taxon>Eukaryota</taxon>
        <taxon>Metazoa</taxon>
        <taxon>Ecdysozoa</taxon>
        <taxon>Arthropoda</taxon>
        <taxon>Hexapoda</taxon>
        <taxon>Insecta</taxon>
        <taxon>Pterygota</taxon>
        <taxon>Neoptera</taxon>
        <taxon>Paraneoptera</taxon>
        <taxon>Hemiptera</taxon>
        <taxon>Sternorrhyncha</taxon>
        <taxon>Aphidomorpha</taxon>
        <taxon>Aphidoidea</taxon>
        <taxon>Aphididae</taxon>
        <taxon>Aphidini</taxon>
        <taxon>Aphis</taxon>
        <taxon>Aphis</taxon>
    </lineage>
</organism>
<dbReference type="EMBL" id="VUJU01006188">
    <property type="protein sequence ID" value="KAF0749196.1"/>
    <property type="molecule type" value="Genomic_DNA"/>
</dbReference>
<evidence type="ECO:0000313" key="2">
    <source>
        <dbReference type="EMBL" id="KAF0749196.1"/>
    </source>
</evidence>
<keyword evidence="3" id="KW-1185">Reference proteome</keyword>
<dbReference type="SUPFAM" id="SSF56672">
    <property type="entry name" value="DNA/RNA polymerases"/>
    <property type="match status" value="1"/>
</dbReference>
<dbReference type="InterPro" id="IPR036691">
    <property type="entry name" value="Endo/exonu/phosph_ase_sf"/>
</dbReference>
<comment type="caution">
    <text evidence="2">The sequence shown here is derived from an EMBL/GenBank/DDBJ whole genome shotgun (WGS) entry which is preliminary data.</text>
</comment>
<dbReference type="AlphaFoldDB" id="A0A6G0Y4J5"/>
<evidence type="ECO:0000313" key="3">
    <source>
        <dbReference type="Proteomes" id="UP000478052"/>
    </source>
</evidence>
<dbReference type="OrthoDB" id="6629145at2759"/>
<dbReference type="PROSITE" id="PS50878">
    <property type="entry name" value="RT_POL"/>
    <property type="match status" value="2"/>
</dbReference>
<protein>
    <submittedName>
        <fullName evidence="2">Putative cytochrome P450 6a14</fullName>
    </submittedName>
</protein>
<dbReference type="InterPro" id="IPR043502">
    <property type="entry name" value="DNA/RNA_pol_sf"/>
</dbReference>
<dbReference type="Proteomes" id="UP000478052">
    <property type="component" value="Unassembled WGS sequence"/>
</dbReference>